<dbReference type="GO" id="GO:0004602">
    <property type="term" value="F:glutathione peroxidase activity"/>
    <property type="evidence" value="ECO:0007669"/>
    <property type="project" value="UniProtKB-ARBA"/>
</dbReference>
<dbReference type="EMBL" id="VCGU01000004">
    <property type="protein sequence ID" value="TRY76427.1"/>
    <property type="molecule type" value="Genomic_DNA"/>
</dbReference>
<proteinExistence type="inferred from homology"/>
<dbReference type="PROSITE" id="PS50405">
    <property type="entry name" value="GST_CTER"/>
    <property type="match status" value="1"/>
</dbReference>
<organism evidence="8 9">
    <name type="scientific">Tigriopus californicus</name>
    <name type="common">Marine copepod</name>
    <dbReference type="NCBI Taxonomy" id="6832"/>
    <lineage>
        <taxon>Eukaryota</taxon>
        <taxon>Metazoa</taxon>
        <taxon>Ecdysozoa</taxon>
        <taxon>Arthropoda</taxon>
        <taxon>Crustacea</taxon>
        <taxon>Multicrustacea</taxon>
        <taxon>Hexanauplia</taxon>
        <taxon>Copepoda</taxon>
        <taxon>Harpacticoida</taxon>
        <taxon>Harpacticidae</taxon>
        <taxon>Tigriopus</taxon>
    </lineage>
</organism>
<dbReference type="SFLD" id="SFLDS00019">
    <property type="entry name" value="Glutathione_Transferase_(cytos"/>
    <property type="match status" value="1"/>
</dbReference>
<feature type="domain" description="GST C-terminal" evidence="7">
    <location>
        <begin position="244"/>
        <end position="379"/>
    </location>
</feature>
<evidence type="ECO:0000256" key="4">
    <source>
        <dbReference type="ARBA" id="ARBA00047960"/>
    </source>
</evidence>
<dbReference type="PANTHER" id="PTHR11571">
    <property type="entry name" value="GLUTATHIONE S-TRANSFERASE"/>
    <property type="match status" value="1"/>
</dbReference>
<evidence type="ECO:0000256" key="1">
    <source>
        <dbReference type="ARBA" id="ARBA00012452"/>
    </source>
</evidence>
<dbReference type="EC" id="2.5.1.18" evidence="1"/>
<dbReference type="CDD" id="cd03039">
    <property type="entry name" value="GST_N_Sigma_like"/>
    <property type="match status" value="1"/>
</dbReference>
<dbReference type="FunFam" id="3.40.30.10:FF:000035">
    <property type="entry name" value="hematopoietic prostaglandin D synthase"/>
    <property type="match status" value="1"/>
</dbReference>
<dbReference type="PANTHER" id="PTHR11571:SF224">
    <property type="entry name" value="HEMATOPOIETIC PROSTAGLANDIN D SYNTHASE"/>
    <property type="match status" value="1"/>
</dbReference>
<dbReference type="SFLD" id="SFLDG00363">
    <property type="entry name" value="AMPS_(cytGST):_Alpha-__Mu-__Pi"/>
    <property type="match status" value="1"/>
</dbReference>
<keyword evidence="9" id="KW-1185">Reference proteome</keyword>
<feature type="compositionally biased region" description="Basic and acidic residues" evidence="5">
    <location>
        <begin position="77"/>
        <end position="92"/>
    </location>
</feature>
<dbReference type="InterPro" id="IPR004045">
    <property type="entry name" value="Glutathione_S-Trfase_N"/>
</dbReference>
<protein>
    <recommendedName>
        <fullName evidence="1">glutathione transferase</fullName>
        <ecNumber evidence="1">2.5.1.18</ecNumber>
    </recommendedName>
</protein>
<comment type="catalytic activity">
    <reaction evidence="4">
        <text>RX + glutathione = an S-substituted glutathione + a halide anion + H(+)</text>
        <dbReference type="Rhea" id="RHEA:16437"/>
        <dbReference type="ChEBI" id="CHEBI:15378"/>
        <dbReference type="ChEBI" id="CHEBI:16042"/>
        <dbReference type="ChEBI" id="CHEBI:17792"/>
        <dbReference type="ChEBI" id="CHEBI:57925"/>
        <dbReference type="ChEBI" id="CHEBI:90779"/>
        <dbReference type="EC" id="2.5.1.18"/>
    </reaction>
</comment>
<dbReference type="SUPFAM" id="SSF52833">
    <property type="entry name" value="Thioredoxin-like"/>
    <property type="match status" value="1"/>
</dbReference>
<dbReference type="Pfam" id="PF02798">
    <property type="entry name" value="GST_N"/>
    <property type="match status" value="1"/>
</dbReference>
<evidence type="ECO:0000256" key="5">
    <source>
        <dbReference type="SAM" id="MobiDB-lite"/>
    </source>
</evidence>
<reference evidence="8 9" key="1">
    <citation type="journal article" date="2018" name="Nat. Ecol. Evol.">
        <title>Genomic signatures of mitonuclear coevolution across populations of Tigriopus californicus.</title>
        <authorList>
            <person name="Barreto F.S."/>
            <person name="Watson E.T."/>
            <person name="Lima T.G."/>
            <person name="Willett C.S."/>
            <person name="Edmands S."/>
            <person name="Li W."/>
            <person name="Burton R.S."/>
        </authorList>
    </citation>
    <scope>NUCLEOTIDE SEQUENCE [LARGE SCALE GENOMIC DNA]</scope>
    <source>
        <strain evidence="8 9">San Diego</strain>
    </source>
</reference>
<comment type="caution">
    <text evidence="8">The sequence shown here is derived from an EMBL/GenBank/DDBJ whole genome shotgun (WGS) entry which is preliminary data.</text>
</comment>
<dbReference type="AlphaFoldDB" id="A0A553PFH0"/>
<dbReference type="Gene3D" id="3.40.30.10">
    <property type="entry name" value="Glutaredoxin"/>
    <property type="match status" value="1"/>
</dbReference>
<dbReference type="CDD" id="cd03192">
    <property type="entry name" value="GST_C_Sigma_like"/>
    <property type="match status" value="1"/>
</dbReference>
<comment type="similarity">
    <text evidence="3">Belongs to the GST superfamily. Sigma family.</text>
</comment>
<evidence type="ECO:0000256" key="2">
    <source>
        <dbReference type="ARBA" id="ARBA00022679"/>
    </source>
</evidence>
<feature type="domain" description="GST N-terminal" evidence="6">
    <location>
        <begin position="165"/>
        <end position="242"/>
    </location>
</feature>
<dbReference type="InterPro" id="IPR050213">
    <property type="entry name" value="GST_superfamily"/>
</dbReference>
<dbReference type="OMA" id="YCHTIAR"/>
<dbReference type="SUPFAM" id="SSF47616">
    <property type="entry name" value="GST C-terminal domain-like"/>
    <property type="match status" value="1"/>
</dbReference>
<dbReference type="Gene3D" id="1.20.1050.10">
    <property type="match status" value="1"/>
</dbReference>
<dbReference type="InterPro" id="IPR040079">
    <property type="entry name" value="Glutathione_S-Trfase"/>
</dbReference>
<evidence type="ECO:0000313" key="8">
    <source>
        <dbReference type="EMBL" id="TRY76427.1"/>
    </source>
</evidence>
<evidence type="ECO:0000313" key="9">
    <source>
        <dbReference type="Proteomes" id="UP000318571"/>
    </source>
</evidence>
<evidence type="ECO:0000259" key="6">
    <source>
        <dbReference type="PROSITE" id="PS50404"/>
    </source>
</evidence>
<dbReference type="GO" id="GO:0004364">
    <property type="term" value="F:glutathione transferase activity"/>
    <property type="evidence" value="ECO:0007669"/>
    <property type="project" value="UniProtKB-EC"/>
</dbReference>
<feature type="region of interest" description="Disordered" evidence="5">
    <location>
        <begin position="1"/>
        <end position="147"/>
    </location>
</feature>
<evidence type="ECO:0000259" key="7">
    <source>
        <dbReference type="PROSITE" id="PS50405"/>
    </source>
</evidence>
<evidence type="ECO:0000256" key="3">
    <source>
        <dbReference type="ARBA" id="ARBA00038317"/>
    </source>
</evidence>
<dbReference type="PROSITE" id="PS50404">
    <property type="entry name" value="GST_NTER"/>
    <property type="match status" value="1"/>
</dbReference>
<dbReference type="SFLD" id="SFLDG01205">
    <property type="entry name" value="AMPS.1"/>
    <property type="match status" value="1"/>
</dbReference>
<accession>A0A553PFH0</accession>
<feature type="compositionally biased region" description="Basic and acidic residues" evidence="5">
    <location>
        <begin position="1"/>
        <end position="26"/>
    </location>
</feature>
<dbReference type="STRING" id="6832.A0A553PFH0"/>
<feature type="compositionally biased region" description="Basic and acidic residues" evidence="5">
    <location>
        <begin position="38"/>
        <end position="53"/>
    </location>
</feature>
<gene>
    <name evidence="8" type="ORF">TCAL_12508</name>
</gene>
<dbReference type="GO" id="GO:0006749">
    <property type="term" value="P:glutathione metabolic process"/>
    <property type="evidence" value="ECO:0007669"/>
    <property type="project" value="TreeGrafter"/>
</dbReference>
<sequence length="379" mass="42353">MAKEKEVKKESPKKDKEVGKKDDPKKTVKKASAPSTPTKDDKKDNKDTAKVKEPVNAPSTPDDKSSPSKKSSTSSEPSKDVKDPKEEKDSAKDLTTPKVDDSSSAKPTSGEDANGNAKAPEEPSDPAEASEPVTENGNGTAAQEDPVVESRFSVADLLKQSANDGMVRLFYFDGSGRAELSRLIMAQAGIQFEDIRLSAQEWRELKPETPFGQVPILTFEGQMFCQSITIARFLAKRAGLYGDTELEQTYADMIVDCATDFNNKWVAVFRAQSWDEQVSLVRLNIEAFLPKFFRSTEDMLRARGGKYFAGEKLTYGDIYMFHILYSFSDPEDPFYKTLPHADERLYMLEDYPLLVDLVNRVLAEPGIKEWIKTRPEGLF</sequence>
<dbReference type="Proteomes" id="UP000318571">
    <property type="component" value="Chromosome 5"/>
</dbReference>
<dbReference type="InterPro" id="IPR036249">
    <property type="entry name" value="Thioredoxin-like_sf"/>
</dbReference>
<dbReference type="InterPro" id="IPR010987">
    <property type="entry name" value="Glutathione-S-Trfase_C-like"/>
</dbReference>
<dbReference type="OrthoDB" id="414243at2759"/>
<dbReference type="InterPro" id="IPR004046">
    <property type="entry name" value="GST_C"/>
</dbReference>
<dbReference type="InterPro" id="IPR036282">
    <property type="entry name" value="Glutathione-S-Trfase_C_sf"/>
</dbReference>
<name>A0A553PFH0_TIGCA</name>
<dbReference type="Pfam" id="PF14497">
    <property type="entry name" value="GST_C_3"/>
    <property type="match status" value="1"/>
</dbReference>
<keyword evidence="2" id="KW-0808">Transferase</keyword>